<accession>A0AAV1R5V8</accession>
<keyword evidence="2" id="KW-1185">Reference proteome</keyword>
<gene>
    <name evidence="1" type="ORF">DCAF_LOCUS7063</name>
</gene>
<evidence type="ECO:0000313" key="1">
    <source>
        <dbReference type="EMBL" id="CAK7329308.1"/>
    </source>
</evidence>
<evidence type="ECO:0000313" key="2">
    <source>
        <dbReference type="Proteomes" id="UP001314170"/>
    </source>
</evidence>
<proteinExistence type="predicted"/>
<organism evidence="1 2">
    <name type="scientific">Dovyalis caffra</name>
    <dbReference type="NCBI Taxonomy" id="77055"/>
    <lineage>
        <taxon>Eukaryota</taxon>
        <taxon>Viridiplantae</taxon>
        <taxon>Streptophyta</taxon>
        <taxon>Embryophyta</taxon>
        <taxon>Tracheophyta</taxon>
        <taxon>Spermatophyta</taxon>
        <taxon>Magnoliopsida</taxon>
        <taxon>eudicotyledons</taxon>
        <taxon>Gunneridae</taxon>
        <taxon>Pentapetalae</taxon>
        <taxon>rosids</taxon>
        <taxon>fabids</taxon>
        <taxon>Malpighiales</taxon>
        <taxon>Salicaceae</taxon>
        <taxon>Flacourtieae</taxon>
        <taxon>Dovyalis</taxon>
    </lineage>
</organism>
<sequence length="123" mass="13346">MVSGSNPGYAAVLKLCGRALPASWSYPARAGISLGVEWLKGGSCACAGLFRTPRDPSLSWNNSQSQALTIEKWLVTVLGVYRPYRPSGTRELCSFLATQGIINTLHVHKTLMKSLAQNTSYSR</sequence>
<dbReference type="AlphaFoldDB" id="A0AAV1R5V8"/>
<reference evidence="1 2" key="1">
    <citation type="submission" date="2024-01" db="EMBL/GenBank/DDBJ databases">
        <authorList>
            <person name="Waweru B."/>
        </authorList>
    </citation>
    <scope>NUCLEOTIDE SEQUENCE [LARGE SCALE GENOMIC DNA]</scope>
</reference>
<name>A0AAV1R5V8_9ROSI</name>
<comment type="caution">
    <text evidence="1">The sequence shown here is derived from an EMBL/GenBank/DDBJ whole genome shotgun (WGS) entry which is preliminary data.</text>
</comment>
<protein>
    <submittedName>
        <fullName evidence="1">Uncharacterized protein</fullName>
    </submittedName>
</protein>
<dbReference type="EMBL" id="CAWUPB010000913">
    <property type="protein sequence ID" value="CAK7329308.1"/>
    <property type="molecule type" value="Genomic_DNA"/>
</dbReference>
<dbReference type="Proteomes" id="UP001314170">
    <property type="component" value="Unassembled WGS sequence"/>
</dbReference>